<protein>
    <submittedName>
        <fullName evidence="2">Uncharacterized protein</fullName>
    </submittedName>
</protein>
<evidence type="ECO:0000256" key="1">
    <source>
        <dbReference type="SAM" id="MobiDB-lite"/>
    </source>
</evidence>
<name>A0A6J5MSZ5_9CAUD</name>
<dbReference type="EMBL" id="LR796484">
    <property type="protein sequence ID" value="CAB4148146.1"/>
    <property type="molecule type" value="Genomic_DNA"/>
</dbReference>
<organism evidence="2">
    <name type="scientific">uncultured Caudovirales phage</name>
    <dbReference type="NCBI Taxonomy" id="2100421"/>
    <lineage>
        <taxon>Viruses</taxon>
        <taxon>Duplodnaviria</taxon>
        <taxon>Heunggongvirae</taxon>
        <taxon>Uroviricota</taxon>
        <taxon>Caudoviricetes</taxon>
        <taxon>Peduoviridae</taxon>
        <taxon>Maltschvirus</taxon>
        <taxon>Maltschvirus maltsch</taxon>
    </lineage>
</organism>
<feature type="region of interest" description="Disordered" evidence="1">
    <location>
        <begin position="133"/>
        <end position="170"/>
    </location>
</feature>
<evidence type="ECO:0000313" key="2">
    <source>
        <dbReference type="EMBL" id="CAB4148146.1"/>
    </source>
</evidence>
<reference evidence="2" key="1">
    <citation type="submission" date="2020-04" db="EMBL/GenBank/DDBJ databases">
        <authorList>
            <person name="Chiriac C."/>
            <person name="Salcher M."/>
            <person name="Ghai R."/>
            <person name="Kavagutti S V."/>
        </authorList>
    </citation>
    <scope>NUCLEOTIDE SEQUENCE</scope>
</reference>
<feature type="compositionally biased region" description="Acidic residues" evidence="1">
    <location>
        <begin position="147"/>
        <end position="170"/>
    </location>
</feature>
<gene>
    <name evidence="2" type="ORF">UFOVP429_121</name>
    <name evidence="3" type="ORF">UFOVP696_46</name>
</gene>
<accession>A0A6J5MSZ5</accession>
<sequence length="202" mass="22084">MEKYYVVVAGNGTTSRANLEALLEDHFYAKGAEGVVHIVEEGKLSQGKIFASQFAKDKNKPVFNAGLVESLSTVDVKNTSCFILWSDEDRECQDTLARATDLGIPCFDLAEGLLPITASKGAKVSVTPVIPTAEETTPKVAETPYVEPEDEDIEEDEEDEDDEEGYDEDEAGNLYFGIEAIAKIFAKAIVEEIERVKKGPVT</sequence>
<proteinExistence type="predicted"/>
<dbReference type="EMBL" id="LR796666">
    <property type="protein sequence ID" value="CAB4158178.1"/>
    <property type="molecule type" value="Genomic_DNA"/>
</dbReference>
<evidence type="ECO:0000313" key="3">
    <source>
        <dbReference type="EMBL" id="CAB4158178.1"/>
    </source>
</evidence>